<evidence type="ECO:0000313" key="3">
    <source>
        <dbReference type="Proteomes" id="UP000198850"/>
    </source>
</evidence>
<keyword evidence="3" id="KW-1185">Reference proteome</keyword>
<dbReference type="RefSeq" id="WP_090555615.1">
    <property type="nucleotide sequence ID" value="NZ_FNRA01000002.1"/>
</dbReference>
<feature type="transmembrane region" description="Helical" evidence="1">
    <location>
        <begin position="93"/>
        <end position="112"/>
    </location>
</feature>
<proteinExistence type="predicted"/>
<organism evidence="2 3">
    <name type="scientific">Pedobacter hartonius</name>
    <dbReference type="NCBI Taxonomy" id="425514"/>
    <lineage>
        <taxon>Bacteria</taxon>
        <taxon>Pseudomonadati</taxon>
        <taxon>Bacteroidota</taxon>
        <taxon>Sphingobacteriia</taxon>
        <taxon>Sphingobacteriales</taxon>
        <taxon>Sphingobacteriaceae</taxon>
        <taxon>Pedobacter</taxon>
    </lineage>
</organism>
<reference evidence="2 3" key="1">
    <citation type="submission" date="2016-10" db="EMBL/GenBank/DDBJ databases">
        <authorList>
            <person name="de Groot N.N."/>
        </authorList>
    </citation>
    <scope>NUCLEOTIDE SEQUENCE [LARGE SCALE GENOMIC DNA]</scope>
    <source>
        <strain evidence="2 3">DSM 19033</strain>
    </source>
</reference>
<dbReference type="AlphaFoldDB" id="A0A1H3ZU56"/>
<feature type="transmembrane region" description="Helical" evidence="1">
    <location>
        <begin position="55"/>
        <end position="81"/>
    </location>
</feature>
<sequence length="123" mass="14201">MLRTLSNFNLVCTVCYFLGYLQNGSRIVILGLLTAIVYNWLVLRNMERGQSRIHFLQWLLAALTLSFALYIGYSALFLLLAAIEYRYFPWKDITLIASSGITMLALIFHLFLSIRESLVKKDE</sequence>
<feature type="transmembrane region" description="Helical" evidence="1">
    <location>
        <begin position="27"/>
        <end position="43"/>
    </location>
</feature>
<keyword evidence="1" id="KW-0472">Membrane</keyword>
<name>A0A1H3ZU56_9SPHI</name>
<protein>
    <submittedName>
        <fullName evidence="2">Uncharacterized protein</fullName>
    </submittedName>
</protein>
<dbReference type="OrthoDB" id="767295at2"/>
<keyword evidence="1" id="KW-0812">Transmembrane</keyword>
<dbReference type="Proteomes" id="UP000198850">
    <property type="component" value="Unassembled WGS sequence"/>
</dbReference>
<evidence type="ECO:0000256" key="1">
    <source>
        <dbReference type="SAM" id="Phobius"/>
    </source>
</evidence>
<evidence type="ECO:0000313" key="2">
    <source>
        <dbReference type="EMBL" id="SEA27165.1"/>
    </source>
</evidence>
<accession>A0A1H3ZU56</accession>
<keyword evidence="1" id="KW-1133">Transmembrane helix</keyword>
<dbReference type="EMBL" id="FNRA01000002">
    <property type="protein sequence ID" value="SEA27165.1"/>
    <property type="molecule type" value="Genomic_DNA"/>
</dbReference>
<dbReference type="STRING" id="425514.SAMN05443550_102491"/>
<gene>
    <name evidence="2" type="ORF">SAMN05443550_102491</name>
</gene>